<dbReference type="RefSeq" id="WP_377458897.1">
    <property type="nucleotide sequence ID" value="NZ_JBHLUB010000028.1"/>
</dbReference>
<protein>
    <submittedName>
        <fullName evidence="1">TIGR03089 family protein</fullName>
    </submittedName>
</protein>
<dbReference type="Proteomes" id="UP001589862">
    <property type="component" value="Unassembled WGS sequence"/>
</dbReference>
<dbReference type="NCBIfam" id="TIGR03089">
    <property type="entry name" value="TIGR03089 family protein"/>
    <property type="match status" value="1"/>
</dbReference>
<accession>A0ABV6PA91</accession>
<gene>
    <name evidence="1" type="ORF">ACFFFR_06510</name>
</gene>
<evidence type="ECO:0000313" key="1">
    <source>
        <dbReference type="EMBL" id="MFC0582034.1"/>
    </source>
</evidence>
<name>A0ABV6PA91_9MICC</name>
<keyword evidence="2" id="KW-1185">Reference proteome</keyword>
<proteinExistence type="predicted"/>
<evidence type="ECO:0000313" key="2">
    <source>
        <dbReference type="Proteomes" id="UP001589862"/>
    </source>
</evidence>
<sequence length="238" mass="25196">MISLVSSASSKPVTTVAELIDFLGRRGQPALCQYVGDERIEISGRVLVNWATKVANLIDEHYPVLPSSVVVVGPAHWKFLAIALGTLIHGQQLQWPAASIADAPETDFADSLVFTSADAGELDAVTADPAELVQVELATLATEFAGELDPFALDFATEAPAQPDQLMVQVSEVTLPTARKGNVLLSYELDGQQTLGHEDLAELALATWAGGGSVVISDAQNLEQAQRQEAPALTALVQ</sequence>
<dbReference type="InterPro" id="IPR017523">
    <property type="entry name" value="Rv3268"/>
</dbReference>
<organism evidence="1 2">
    <name type="scientific">Micrococcoides hystricis</name>
    <dbReference type="NCBI Taxonomy" id="1572761"/>
    <lineage>
        <taxon>Bacteria</taxon>
        <taxon>Bacillati</taxon>
        <taxon>Actinomycetota</taxon>
        <taxon>Actinomycetes</taxon>
        <taxon>Micrococcales</taxon>
        <taxon>Micrococcaceae</taxon>
        <taxon>Micrococcoides</taxon>
    </lineage>
</organism>
<reference evidence="1 2" key="1">
    <citation type="submission" date="2024-09" db="EMBL/GenBank/DDBJ databases">
        <authorList>
            <person name="Sun Q."/>
            <person name="Mori K."/>
        </authorList>
    </citation>
    <scope>NUCLEOTIDE SEQUENCE [LARGE SCALE GENOMIC DNA]</scope>
    <source>
        <strain evidence="1 2">NCAIM B.02604</strain>
    </source>
</reference>
<comment type="caution">
    <text evidence="1">The sequence shown here is derived from an EMBL/GenBank/DDBJ whole genome shotgun (WGS) entry which is preliminary data.</text>
</comment>
<dbReference type="EMBL" id="JBHLUB010000028">
    <property type="protein sequence ID" value="MFC0582034.1"/>
    <property type="molecule type" value="Genomic_DNA"/>
</dbReference>